<reference evidence="2" key="1">
    <citation type="submission" date="2020-06" db="EMBL/GenBank/DDBJ databases">
        <authorList>
            <person name="Li T."/>
            <person name="Hu X."/>
            <person name="Zhang T."/>
            <person name="Song X."/>
            <person name="Zhang H."/>
            <person name="Dai N."/>
            <person name="Sheng W."/>
            <person name="Hou X."/>
            <person name="Wei L."/>
        </authorList>
    </citation>
    <scope>NUCLEOTIDE SEQUENCE</scope>
    <source>
        <strain evidence="2">3651</strain>
        <tissue evidence="2">Leaf</tissue>
    </source>
</reference>
<dbReference type="AlphaFoldDB" id="A0AAE1XIR5"/>
<sequence>MLCLIKQSDSPVRTSSESTVRRPGKAPEGAVPESVPRPARDDDPALPRGAARASSPTADGRSGTGTPVPSLRANPFSRGYGSILPTPLPTFVSIDQRLFHLGDLMRL</sequence>
<accession>A0AAE1XIR5</accession>
<name>A0AAE1XIR5_9LAMI</name>
<reference evidence="2" key="2">
    <citation type="journal article" date="2024" name="Plant">
        <title>Genomic evolution and insights into agronomic trait innovations of Sesamum species.</title>
        <authorList>
            <person name="Miao H."/>
            <person name="Wang L."/>
            <person name="Qu L."/>
            <person name="Liu H."/>
            <person name="Sun Y."/>
            <person name="Le M."/>
            <person name="Wang Q."/>
            <person name="Wei S."/>
            <person name="Zheng Y."/>
            <person name="Lin W."/>
            <person name="Duan Y."/>
            <person name="Cao H."/>
            <person name="Xiong S."/>
            <person name="Wang X."/>
            <person name="Wei L."/>
            <person name="Li C."/>
            <person name="Ma Q."/>
            <person name="Ju M."/>
            <person name="Zhao R."/>
            <person name="Li G."/>
            <person name="Mu C."/>
            <person name="Tian Q."/>
            <person name="Mei H."/>
            <person name="Zhang T."/>
            <person name="Gao T."/>
            <person name="Zhang H."/>
        </authorList>
    </citation>
    <scope>NUCLEOTIDE SEQUENCE</scope>
    <source>
        <strain evidence="2">3651</strain>
    </source>
</reference>
<evidence type="ECO:0000313" key="3">
    <source>
        <dbReference type="Proteomes" id="UP001293254"/>
    </source>
</evidence>
<dbReference type="EMBL" id="JACGWO010000021">
    <property type="protein sequence ID" value="KAK4412152.1"/>
    <property type="molecule type" value="Genomic_DNA"/>
</dbReference>
<feature type="region of interest" description="Disordered" evidence="1">
    <location>
        <begin position="1"/>
        <end position="79"/>
    </location>
</feature>
<comment type="caution">
    <text evidence="2">The sequence shown here is derived from an EMBL/GenBank/DDBJ whole genome shotgun (WGS) entry which is preliminary data.</text>
</comment>
<proteinExistence type="predicted"/>
<dbReference type="Proteomes" id="UP001293254">
    <property type="component" value="Unassembled WGS sequence"/>
</dbReference>
<gene>
    <name evidence="2" type="ORF">Salat_2961400</name>
</gene>
<evidence type="ECO:0000256" key="1">
    <source>
        <dbReference type="SAM" id="MobiDB-lite"/>
    </source>
</evidence>
<evidence type="ECO:0000313" key="2">
    <source>
        <dbReference type="EMBL" id="KAK4412152.1"/>
    </source>
</evidence>
<organism evidence="2 3">
    <name type="scientific">Sesamum alatum</name>
    <dbReference type="NCBI Taxonomy" id="300844"/>
    <lineage>
        <taxon>Eukaryota</taxon>
        <taxon>Viridiplantae</taxon>
        <taxon>Streptophyta</taxon>
        <taxon>Embryophyta</taxon>
        <taxon>Tracheophyta</taxon>
        <taxon>Spermatophyta</taxon>
        <taxon>Magnoliopsida</taxon>
        <taxon>eudicotyledons</taxon>
        <taxon>Gunneridae</taxon>
        <taxon>Pentapetalae</taxon>
        <taxon>asterids</taxon>
        <taxon>lamiids</taxon>
        <taxon>Lamiales</taxon>
        <taxon>Pedaliaceae</taxon>
        <taxon>Sesamum</taxon>
    </lineage>
</organism>
<feature type="compositionally biased region" description="Polar residues" evidence="1">
    <location>
        <begin position="7"/>
        <end position="18"/>
    </location>
</feature>
<protein>
    <submittedName>
        <fullName evidence="2">Uncharacterized protein</fullName>
    </submittedName>
</protein>
<keyword evidence="3" id="KW-1185">Reference proteome</keyword>